<dbReference type="Pfam" id="PF02810">
    <property type="entry name" value="SEC-C"/>
    <property type="match status" value="1"/>
</dbReference>
<dbReference type="Gene3D" id="3.10.450.50">
    <property type="match status" value="1"/>
</dbReference>
<dbReference type="SUPFAM" id="SSF103642">
    <property type="entry name" value="Sec-C motif"/>
    <property type="match status" value="1"/>
</dbReference>
<dbReference type="Proteomes" id="UP001381174">
    <property type="component" value="Unassembled WGS sequence"/>
</dbReference>
<dbReference type="EMBL" id="JBBBNY010000012">
    <property type="protein sequence ID" value="MEI7037828.1"/>
    <property type="molecule type" value="Genomic_DNA"/>
</dbReference>
<evidence type="ECO:0000313" key="1">
    <source>
        <dbReference type="EMBL" id="MEI7037828.1"/>
    </source>
</evidence>
<reference evidence="1 2" key="1">
    <citation type="journal article" date="2014" name="Int. J. Syst. Evol. Microbiol.">
        <title>Fulvimonas yonginensis sp. nov., isolated from greenhouse soil, and emended description of the genus Fulvimonas.</title>
        <authorList>
            <person name="Ahn J.H."/>
            <person name="Kim S.J."/>
            <person name="Weon H.Y."/>
            <person name="Hong S.B."/>
            <person name="Seok S.J."/>
            <person name="Kwon S.W."/>
        </authorList>
    </citation>
    <scope>NUCLEOTIDE SEQUENCE [LARGE SCALE GENOMIC DNA]</scope>
    <source>
        <strain evidence="1 2">KACC 16952</strain>
    </source>
</reference>
<keyword evidence="2" id="KW-1185">Reference proteome</keyword>
<sequence>MYTTTTPARIGPAVRRLIDTVTPGGQARYLRVRPEPGATVNECFSNVRAKRARDGGRMLCGWQLWEWPRVMVEAEFHAVWLSPEGEMVEITPKPHGETQVLFVPDERRRHDGTVVDNVRMALHEDQLIEHFIRVSGAIVQVAAHSGCATRHGRVWVPEEQIAPWRQVQRFLGRSIHAGLREDDPCPCGSGSHYRRCHGRELEEALA</sequence>
<dbReference type="InterPro" id="IPR004027">
    <property type="entry name" value="SEC_C_motif"/>
</dbReference>
<protein>
    <submittedName>
        <fullName evidence="1">SEC-C domain-containing protein</fullName>
    </submittedName>
</protein>
<proteinExistence type="predicted"/>
<organism evidence="1 2">
    <name type="scientific">Fulvimonas yonginensis</name>
    <dbReference type="NCBI Taxonomy" id="1495200"/>
    <lineage>
        <taxon>Bacteria</taxon>
        <taxon>Pseudomonadati</taxon>
        <taxon>Pseudomonadota</taxon>
        <taxon>Gammaproteobacteria</taxon>
        <taxon>Lysobacterales</taxon>
        <taxon>Rhodanobacteraceae</taxon>
        <taxon>Fulvimonas</taxon>
    </lineage>
</organism>
<comment type="caution">
    <text evidence="1">The sequence shown here is derived from an EMBL/GenBank/DDBJ whole genome shotgun (WGS) entry which is preliminary data.</text>
</comment>
<name>A0ABU8JE23_9GAMM</name>
<dbReference type="RefSeq" id="WP_336808466.1">
    <property type="nucleotide sequence ID" value="NZ_JBBBNY010000012.1"/>
</dbReference>
<accession>A0ABU8JE23</accession>
<evidence type="ECO:0000313" key="2">
    <source>
        <dbReference type="Proteomes" id="UP001381174"/>
    </source>
</evidence>
<gene>
    <name evidence="1" type="ORF">WAT24_13750</name>
</gene>